<proteinExistence type="inferred from homology"/>
<dbReference type="OrthoDB" id="432381at2759"/>
<dbReference type="InterPro" id="IPR001910">
    <property type="entry name" value="Inosine/uridine_hydrolase_dom"/>
</dbReference>
<dbReference type="Pfam" id="PF01156">
    <property type="entry name" value="IU_nuc_hydro"/>
    <property type="match status" value="1"/>
</dbReference>
<comment type="similarity">
    <text evidence="1">Belongs to the IUNH family.</text>
</comment>
<keyword evidence="3" id="KW-0326">Glycosidase</keyword>
<gene>
    <name evidence="6" type="ORF">M501DRAFT_999979</name>
</gene>
<evidence type="ECO:0000256" key="4">
    <source>
        <dbReference type="SAM" id="MobiDB-lite"/>
    </source>
</evidence>
<evidence type="ECO:0000313" key="6">
    <source>
        <dbReference type="EMBL" id="KAF2834736.1"/>
    </source>
</evidence>
<keyword evidence="2" id="KW-0378">Hydrolase</keyword>
<name>A0A9P4S1X0_9PEZI</name>
<evidence type="ECO:0000259" key="5">
    <source>
        <dbReference type="Pfam" id="PF01156"/>
    </source>
</evidence>
<comment type="caution">
    <text evidence="6">The sequence shown here is derived from an EMBL/GenBank/DDBJ whole genome shotgun (WGS) entry which is preliminary data.</text>
</comment>
<dbReference type="Proteomes" id="UP000799429">
    <property type="component" value="Unassembled WGS sequence"/>
</dbReference>
<sequence>MADSGPFPSPKHIYTPISSSSHPGLPTTPLAPIPLWLDCDTGHDDAFALLLCAHHPSLHLLGVSTVHGNAPLSHTTINTLRILRAIGRSDVPVYTGAANPSHKEAEFAPEIHGKSGLDGVPLLPHSEDEEPHEGDAIDAAYKALISQPPGKAWVVATGPLTNIATLLQRHPILISHLAGLSFMGGVLGHGFTSAPIGRPWEPSSIGNWTFYAEFNIWCDPQAAFFLLSHPQIARKTTLIPLDVTHQVIAREREVGHLLWGWMDPNVRGLIDAGVYGKFVEIVPSRIRAIFYQIITFFSKTYEELFGFVTGPPLHDPLAVAAILTPDSHPALTWDDRGGERFKVEVVTEGEQVGRTIPTLLPSGEEGVRIPRGLNTKAFWDLLDASLANAEAGTVLKEQLSKEGETPAIGVISKRNENLTISWRKC</sequence>
<dbReference type="InterPro" id="IPR036452">
    <property type="entry name" value="Ribo_hydro-like"/>
</dbReference>
<dbReference type="PANTHER" id="PTHR12304">
    <property type="entry name" value="INOSINE-URIDINE PREFERRING NUCLEOSIDE HYDROLASE"/>
    <property type="match status" value="1"/>
</dbReference>
<dbReference type="PANTHER" id="PTHR12304:SF4">
    <property type="entry name" value="URIDINE NUCLEOSIDASE"/>
    <property type="match status" value="1"/>
</dbReference>
<dbReference type="CDD" id="cd02651">
    <property type="entry name" value="nuc_hydro_IU_UC_XIUA"/>
    <property type="match status" value="1"/>
</dbReference>
<evidence type="ECO:0000256" key="2">
    <source>
        <dbReference type="ARBA" id="ARBA00022801"/>
    </source>
</evidence>
<feature type="region of interest" description="Disordered" evidence="4">
    <location>
        <begin position="1"/>
        <end position="23"/>
    </location>
</feature>
<dbReference type="Gene3D" id="3.90.245.10">
    <property type="entry name" value="Ribonucleoside hydrolase-like"/>
    <property type="match status" value="1"/>
</dbReference>
<dbReference type="SUPFAM" id="SSF53590">
    <property type="entry name" value="Nucleoside hydrolase"/>
    <property type="match status" value="1"/>
</dbReference>
<evidence type="ECO:0000256" key="1">
    <source>
        <dbReference type="ARBA" id="ARBA00009176"/>
    </source>
</evidence>
<accession>A0A9P4S1X0</accession>
<reference evidence="6" key="1">
    <citation type="journal article" date="2020" name="Stud. Mycol.">
        <title>101 Dothideomycetes genomes: a test case for predicting lifestyles and emergence of pathogens.</title>
        <authorList>
            <person name="Haridas S."/>
            <person name="Albert R."/>
            <person name="Binder M."/>
            <person name="Bloem J."/>
            <person name="Labutti K."/>
            <person name="Salamov A."/>
            <person name="Andreopoulos B."/>
            <person name="Baker S."/>
            <person name="Barry K."/>
            <person name="Bills G."/>
            <person name="Bluhm B."/>
            <person name="Cannon C."/>
            <person name="Castanera R."/>
            <person name="Culley D."/>
            <person name="Daum C."/>
            <person name="Ezra D."/>
            <person name="Gonzalez J."/>
            <person name="Henrissat B."/>
            <person name="Kuo A."/>
            <person name="Liang C."/>
            <person name="Lipzen A."/>
            <person name="Lutzoni F."/>
            <person name="Magnuson J."/>
            <person name="Mondo S."/>
            <person name="Nolan M."/>
            <person name="Ohm R."/>
            <person name="Pangilinan J."/>
            <person name="Park H.-J."/>
            <person name="Ramirez L."/>
            <person name="Alfaro M."/>
            <person name="Sun H."/>
            <person name="Tritt A."/>
            <person name="Yoshinaga Y."/>
            <person name="Zwiers L.-H."/>
            <person name="Turgeon B."/>
            <person name="Goodwin S."/>
            <person name="Spatafora J."/>
            <person name="Crous P."/>
            <person name="Grigoriev I."/>
        </authorList>
    </citation>
    <scope>NUCLEOTIDE SEQUENCE</scope>
    <source>
        <strain evidence="6">CBS 101060</strain>
    </source>
</reference>
<dbReference type="AlphaFoldDB" id="A0A9P4S1X0"/>
<dbReference type="GO" id="GO:0006152">
    <property type="term" value="P:purine nucleoside catabolic process"/>
    <property type="evidence" value="ECO:0007669"/>
    <property type="project" value="TreeGrafter"/>
</dbReference>
<keyword evidence="7" id="KW-1185">Reference proteome</keyword>
<dbReference type="GO" id="GO:0005829">
    <property type="term" value="C:cytosol"/>
    <property type="evidence" value="ECO:0007669"/>
    <property type="project" value="TreeGrafter"/>
</dbReference>
<dbReference type="GO" id="GO:0008477">
    <property type="term" value="F:purine nucleosidase activity"/>
    <property type="evidence" value="ECO:0007669"/>
    <property type="project" value="TreeGrafter"/>
</dbReference>
<evidence type="ECO:0000256" key="3">
    <source>
        <dbReference type="ARBA" id="ARBA00023295"/>
    </source>
</evidence>
<dbReference type="InterPro" id="IPR023186">
    <property type="entry name" value="IUNH"/>
</dbReference>
<dbReference type="EMBL" id="MU006115">
    <property type="protein sequence ID" value="KAF2834736.1"/>
    <property type="molecule type" value="Genomic_DNA"/>
</dbReference>
<organism evidence="6 7">
    <name type="scientific">Patellaria atrata CBS 101060</name>
    <dbReference type="NCBI Taxonomy" id="1346257"/>
    <lineage>
        <taxon>Eukaryota</taxon>
        <taxon>Fungi</taxon>
        <taxon>Dikarya</taxon>
        <taxon>Ascomycota</taxon>
        <taxon>Pezizomycotina</taxon>
        <taxon>Dothideomycetes</taxon>
        <taxon>Dothideomycetes incertae sedis</taxon>
        <taxon>Patellariales</taxon>
        <taxon>Patellariaceae</taxon>
        <taxon>Patellaria</taxon>
    </lineage>
</organism>
<protein>
    <submittedName>
        <fullName evidence="6">Uridine nucleosidase Urh1</fullName>
    </submittedName>
</protein>
<feature type="domain" description="Inosine/uridine-preferring nucleoside hydrolase" evidence="5">
    <location>
        <begin position="35"/>
        <end position="380"/>
    </location>
</feature>
<evidence type="ECO:0000313" key="7">
    <source>
        <dbReference type="Proteomes" id="UP000799429"/>
    </source>
</evidence>